<reference evidence="2 3" key="1">
    <citation type="submission" date="2015-11" db="EMBL/GenBank/DDBJ databases">
        <title>Genomic analysis of 38 Legionella species identifies large and diverse effector repertoires.</title>
        <authorList>
            <person name="Burstein D."/>
            <person name="Amaro F."/>
            <person name="Zusman T."/>
            <person name="Lifshitz Z."/>
            <person name="Cohen O."/>
            <person name="Gilbert J.A."/>
            <person name="Pupko T."/>
            <person name="Shuman H.A."/>
            <person name="Segal G."/>
        </authorList>
    </citation>
    <scope>NUCLEOTIDE SEQUENCE [LARGE SCALE GENOMIC DNA]</scope>
    <source>
        <strain evidence="2 3">ATCC 49508</strain>
    </source>
</reference>
<evidence type="ECO:0000256" key="1">
    <source>
        <dbReference type="SAM" id="SignalP"/>
    </source>
</evidence>
<dbReference type="STRING" id="45076.Lwor_1885"/>
<dbReference type="OrthoDB" id="5636506at2"/>
<feature type="signal peptide" evidence="1">
    <location>
        <begin position="1"/>
        <end position="20"/>
    </location>
</feature>
<dbReference type="Proteomes" id="UP000054662">
    <property type="component" value="Unassembled WGS sequence"/>
</dbReference>
<feature type="chain" id="PRO_5006919568" description="Outer membrane protein beta-barrel domain-containing protein" evidence="1">
    <location>
        <begin position="21"/>
        <end position="224"/>
    </location>
</feature>
<proteinExistence type="predicted"/>
<protein>
    <recommendedName>
        <fullName evidence="4">Outer membrane protein beta-barrel domain-containing protein</fullName>
    </recommendedName>
</protein>
<evidence type="ECO:0008006" key="4">
    <source>
        <dbReference type="Google" id="ProtNLM"/>
    </source>
</evidence>
<dbReference type="PATRIC" id="fig|45076.6.peg.2053"/>
<dbReference type="RefSeq" id="WP_058493663.1">
    <property type="nucleotide sequence ID" value="NZ_CBCRUR010000015.1"/>
</dbReference>
<organism evidence="2 3">
    <name type="scientific">Legionella worsleiensis</name>
    <dbReference type="NCBI Taxonomy" id="45076"/>
    <lineage>
        <taxon>Bacteria</taxon>
        <taxon>Pseudomonadati</taxon>
        <taxon>Pseudomonadota</taxon>
        <taxon>Gammaproteobacteria</taxon>
        <taxon>Legionellales</taxon>
        <taxon>Legionellaceae</taxon>
        <taxon>Legionella</taxon>
    </lineage>
</organism>
<keyword evidence="1" id="KW-0732">Signal</keyword>
<evidence type="ECO:0000313" key="2">
    <source>
        <dbReference type="EMBL" id="KTD78003.1"/>
    </source>
</evidence>
<dbReference type="AlphaFoldDB" id="A0A0W1AA93"/>
<dbReference type="EMBL" id="LNZC01000022">
    <property type="protein sequence ID" value="KTD78003.1"/>
    <property type="molecule type" value="Genomic_DNA"/>
</dbReference>
<evidence type="ECO:0000313" key="3">
    <source>
        <dbReference type="Proteomes" id="UP000054662"/>
    </source>
</evidence>
<comment type="caution">
    <text evidence="2">The sequence shown here is derived from an EMBL/GenBank/DDBJ whole genome shotgun (WGS) entry which is preliminary data.</text>
</comment>
<name>A0A0W1AA93_9GAMM</name>
<gene>
    <name evidence="2" type="ORF">Lwor_1885</name>
</gene>
<accession>A0A0W1AA93</accession>
<keyword evidence="3" id="KW-1185">Reference proteome</keyword>
<sequence>MKKNQLATLVLLGSSFAASAGTMGPVATDSNQLMFEAGFNYMHTYLKDSFTPTESVTNQFPNGFAISPADYYPTNFYGGYIGLSYYTHQWLLNARYNMYATESKRNAMNGVFHSVSPVRLVFTADRVWGDVNYLSYGLGAGAAISNINDGRYINGPLAEPGNEGSQSLGGEGSRIDPVIEAFVMKRIATNFNMKFNAEYQIPVHDIRGNGDLVLSLGLNYAANV</sequence>